<accession>C6XLX5</accession>
<gene>
    <name evidence="1" type="ordered locus">Hbal_2126</name>
</gene>
<dbReference type="OrthoDB" id="7618569at2"/>
<dbReference type="RefSeq" id="WP_015827957.1">
    <property type="nucleotide sequence ID" value="NC_012982.1"/>
</dbReference>
<dbReference type="Proteomes" id="UP000002745">
    <property type="component" value="Chromosome"/>
</dbReference>
<dbReference type="HOGENOM" id="CLU_1193506_0_0_5"/>
<proteinExistence type="predicted"/>
<protein>
    <recommendedName>
        <fullName evidence="3">EAL domain-containing protein</fullName>
    </recommendedName>
</protein>
<dbReference type="EMBL" id="CP001678">
    <property type="protein sequence ID" value="ACT59807.1"/>
    <property type="molecule type" value="Genomic_DNA"/>
</dbReference>
<reference evidence="2" key="1">
    <citation type="journal article" date="2011" name="J. Bacteriol.">
        <title>Genome sequences of eight morphologically diverse alphaproteobacteria.</title>
        <authorList>
            <consortium name="US DOE Joint Genome Institute"/>
            <person name="Brown P.J."/>
            <person name="Kysela D.T."/>
            <person name="Buechlein A."/>
            <person name="Hemmerich C."/>
            <person name="Brun Y.V."/>
        </authorList>
    </citation>
    <scope>NUCLEOTIDE SEQUENCE [LARGE SCALE GENOMIC DNA]</scope>
    <source>
        <strain evidence="2">ATCC 49814 / DSM 5838 / IFAM 1418</strain>
    </source>
</reference>
<evidence type="ECO:0000313" key="2">
    <source>
        <dbReference type="Proteomes" id="UP000002745"/>
    </source>
</evidence>
<keyword evidence="2" id="KW-1185">Reference proteome</keyword>
<organism evidence="1 2">
    <name type="scientific">Hirschia baltica (strain ATCC 49814 / DSM 5838 / IFAM 1418)</name>
    <dbReference type="NCBI Taxonomy" id="582402"/>
    <lineage>
        <taxon>Bacteria</taxon>
        <taxon>Pseudomonadati</taxon>
        <taxon>Pseudomonadota</taxon>
        <taxon>Alphaproteobacteria</taxon>
        <taxon>Hyphomonadales</taxon>
        <taxon>Hyphomonadaceae</taxon>
        <taxon>Hirschia</taxon>
    </lineage>
</organism>
<evidence type="ECO:0000313" key="1">
    <source>
        <dbReference type="EMBL" id="ACT59807.1"/>
    </source>
</evidence>
<sequence>MTLATPFKVIANDNDIATTRESKIRFAKIQDLKTGETIGIDAQIESSFEETALFGFASGNPHQHCSARWLGEQIERAGRLATEQNIPERPISIIAPLAALSHPDAPMAAEAGARRANICVQEIRIEFPDASIYEAEDIAPAYIESFFSRGFRVGIDARQSWRSPFGAYLSSVIEAVRLNAVALDDDAPFTADRIENAYGSGAMLFAENANWTDAERLSNMGVRYAVNPKLNG</sequence>
<name>C6XLX5_HIRBI</name>
<dbReference type="KEGG" id="hba:Hbal_2126"/>
<dbReference type="eggNOG" id="COG2200">
    <property type="taxonomic scope" value="Bacteria"/>
</dbReference>
<dbReference type="AlphaFoldDB" id="C6XLX5"/>
<dbReference type="STRING" id="582402.Hbal_2126"/>
<evidence type="ECO:0008006" key="3">
    <source>
        <dbReference type="Google" id="ProtNLM"/>
    </source>
</evidence>